<gene>
    <name evidence="4" type="ORF">LTR24_001674</name>
</gene>
<name>A0ABR0KJT7_9EURO</name>
<feature type="compositionally biased region" description="Basic and acidic residues" evidence="2">
    <location>
        <begin position="678"/>
        <end position="698"/>
    </location>
</feature>
<comment type="caution">
    <text evidence="4">The sequence shown here is derived from an EMBL/GenBank/DDBJ whole genome shotgun (WGS) entry which is preliminary data.</text>
</comment>
<feature type="domain" description="J" evidence="3">
    <location>
        <begin position="9"/>
        <end position="77"/>
    </location>
</feature>
<dbReference type="InterPro" id="IPR036869">
    <property type="entry name" value="J_dom_sf"/>
</dbReference>
<dbReference type="InterPro" id="IPR018253">
    <property type="entry name" value="DnaJ_domain_CS"/>
</dbReference>
<dbReference type="SUPFAM" id="SSF46565">
    <property type="entry name" value="Chaperone J-domain"/>
    <property type="match status" value="1"/>
</dbReference>
<feature type="region of interest" description="Disordered" evidence="2">
    <location>
        <begin position="84"/>
        <end position="698"/>
    </location>
</feature>
<feature type="compositionally biased region" description="Polar residues" evidence="2">
    <location>
        <begin position="665"/>
        <end position="676"/>
    </location>
</feature>
<dbReference type="PANTHER" id="PTHR43096:SF52">
    <property type="entry name" value="DNAJ HOMOLOG 1, MITOCHONDRIAL-RELATED"/>
    <property type="match status" value="1"/>
</dbReference>
<feature type="region of interest" description="Disordered" evidence="2">
    <location>
        <begin position="1"/>
        <end position="20"/>
    </location>
</feature>
<dbReference type="InterPro" id="IPR001623">
    <property type="entry name" value="DnaJ_domain"/>
</dbReference>
<evidence type="ECO:0000256" key="1">
    <source>
        <dbReference type="ARBA" id="ARBA00023186"/>
    </source>
</evidence>
<dbReference type="PROSITE" id="PS50076">
    <property type="entry name" value="DNAJ_2"/>
    <property type="match status" value="1"/>
</dbReference>
<feature type="compositionally biased region" description="Basic and acidic residues" evidence="2">
    <location>
        <begin position="526"/>
        <end position="569"/>
    </location>
</feature>
<protein>
    <recommendedName>
        <fullName evidence="3">J domain-containing protein</fullName>
    </recommendedName>
</protein>
<keyword evidence="1" id="KW-0143">Chaperone</keyword>
<dbReference type="Pfam" id="PF00226">
    <property type="entry name" value="DnaJ"/>
    <property type="match status" value="1"/>
</dbReference>
<dbReference type="PANTHER" id="PTHR43096">
    <property type="entry name" value="DNAJ HOMOLOG 1, MITOCHONDRIAL-RELATED"/>
    <property type="match status" value="1"/>
</dbReference>
<dbReference type="EMBL" id="JAVRRG010000013">
    <property type="protein sequence ID" value="KAK5098569.1"/>
    <property type="molecule type" value="Genomic_DNA"/>
</dbReference>
<feature type="compositionally biased region" description="Basic and acidic residues" evidence="2">
    <location>
        <begin position="84"/>
        <end position="98"/>
    </location>
</feature>
<dbReference type="CDD" id="cd06257">
    <property type="entry name" value="DnaJ"/>
    <property type="match status" value="1"/>
</dbReference>
<dbReference type="SMART" id="SM00271">
    <property type="entry name" value="DnaJ"/>
    <property type="match status" value="1"/>
</dbReference>
<dbReference type="Gene3D" id="1.10.287.110">
    <property type="entry name" value="DnaJ domain"/>
    <property type="match status" value="1"/>
</dbReference>
<feature type="compositionally biased region" description="Basic and acidic residues" evidence="2">
    <location>
        <begin position="192"/>
        <end position="232"/>
    </location>
</feature>
<feature type="compositionally biased region" description="Low complexity" evidence="2">
    <location>
        <begin position="99"/>
        <end position="111"/>
    </location>
</feature>
<evidence type="ECO:0000256" key="2">
    <source>
        <dbReference type="SAM" id="MobiDB-lite"/>
    </source>
</evidence>
<proteinExistence type="predicted"/>
<dbReference type="Proteomes" id="UP001345013">
    <property type="component" value="Unassembled WGS sequence"/>
</dbReference>
<evidence type="ECO:0000259" key="3">
    <source>
        <dbReference type="PROSITE" id="PS50076"/>
    </source>
</evidence>
<dbReference type="PROSITE" id="PS00636">
    <property type="entry name" value="DNAJ_1"/>
    <property type="match status" value="1"/>
</dbReference>
<dbReference type="PRINTS" id="PR00625">
    <property type="entry name" value="JDOMAIN"/>
</dbReference>
<reference evidence="4 5" key="1">
    <citation type="submission" date="2023-08" db="EMBL/GenBank/DDBJ databases">
        <title>Black Yeasts Isolated from many extreme environments.</title>
        <authorList>
            <person name="Coleine C."/>
            <person name="Stajich J.E."/>
            <person name="Selbmann L."/>
        </authorList>
    </citation>
    <scope>NUCLEOTIDE SEQUENCE [LARGE SCALE GENOMIC DNA]</scope>
    <source>
        <strain evidence="4 5">CCFEE 5885</strain>
    </source>
</reference>
<feature type="compositionally biased region" description="Basic and acidic residues" evidence="2">
    <location>
        <begin position="581"/>
        <end position="598"/>
    </location>
</feature>
<organism evidence="4 5">
    <name type="scientific">Lithohypha guttulata</name>
    <dbReference type="NCBI Taxonomy" id="1690604"/>
    <lineage>
        <taxon>Eukaryota</taxon>
        <taxon>Fungi</taxon>
        <taxon>Dikarya</taxon>
        <taxon>Ascomycota</taxon>
        <taxon>Pezizomycotina</taxon>
        <taxon>Eurotiomycetes</taxon>
        <taxon>Chaetothyriomycetidae</taxon>
        <taxon>Chaetothyriales</taxon>
        <taxon>Trichomeriaceae</taxon>
        <taxon>Lithohypha</taxon>
    </lineage>
</organism>
<keyword evidence="5" id="KW-1185">Reference proteome</keyword>
<accession>A0ABR0KJT7</accession>
<feature type="compositionally biased region" description="Basic and acidic residues" evidence="2">
    <location>
        <begin position="632"/>
        <end position="651"/>
    </location>
</feature>
<evidence type="ECO:0000313" key="5">
    <source>
        <dbReference type="Proteomes" id="UP001345013"/>
    </source>
</evidence>
<feature type="compositionally biased region" description="Pro residues" evidence="2">
    <location>
        <begin position="262"/>
        <end position="273"/>
    </location>
</feature>
<feature type="compositionally biased region" description="Basic and acidic residues" evidence="2">
    <location>
        <begin position="122"/>
        <end position="175"/>
    </location>
</feature>
<feature type="compositionally biased region" description="Pro residues" evidence="2">
    <location>
        <begin position="1"/>
        <end position="10"/>
    </location>
</feature>
<feature type="compositionally biased region" description="Basic and acidic residues" evidence="2">
    <location>
        <begin position="391"/>
        <end position="406"/>
    </location>
</feature>
<sequence length="698" mass="79263">MSTSPLPPDPYEALGVSKDADSDAVKKAHRKLVLKHHPDRIKNPALVEQGKNEFQKVQQAYELLIDPTKRQRYDDQVKLAQLRRERMMDERMSGREVPRPTYTRTTYAARPSPAPTQPMPRETPRYAFEERAPDSYFDRMYEEPLPRANARKDPYEKRPSVSKPVDRKKEERRSAGWDGPAAGLSAKMTSGLKEKAQSVKQKMDKIKQQEVRARDAKARTKDERSARNEKNTHARYASPQADDDYSSESSNGDTVVATPRGGPDPQPRSPRPMPHSYSPESMRARSPRPTAARTRSPESISRARSPRPMARERSPRPMAKPHPAAESQRRRRPSPQPSSIDEESDSGDEWRRRHQYADAYITQSRSEGRKTTARPPMHRQGSESVYWAAEAARDHRRSGSDSDRTRQGSSHRHPRRSMPSENAEPSRRPPLHPHTSAPVGVKAAARTLDREPPVTRSRQGSYDSRVPGHRRDLFGEVPPLQRTSSDPVPPKLMKRDTAPAKSSGLKETQTHQHDSGYGSSSTPHTPEMRGDSPPRPRETTAKYKVEKDGEENRARKMADDGGEIRKFLSPEDAQYPANNVNEEKRERRPSLSRDREARTNSPGPRKSSPEPRSRAGRPGMGDRRPGFSRAESSSRYEEQRPRKSTMERSPERPAYSCGVDPKTVKYSSRPTPNFTKYDSYRAEPSLHRTREGRKVAGY</sequence>
<evidence type="ECO:0000313" key="4">
    <source>
        <dbReference type="EMBL" id="KAK5098569.1"/>
    </source>
</evidence>